<organism evidence="5 6">
    <name type="scientific">Pedobacter caeni</name>
    <dbReference type="NCBI Taxonomy" id="288992"/>
    <lineage>
        <taxon>Bacteria</taxon>
        <taxon>Pseudomonadati</taxon>
        <taxon>Bacteroidota</taxon>
        <taxon>Sphingobacteriia</taxon>
        <taxon>Sphingobacteriales</taxon>
        <taxon>Sphingobacteriaceae</taxon>
        <taxon>Pedobacter</taxon>
    </lineage>
</organism>
<dbReference type="Gene3D" id="2.60.40.10">
    <property type="entry name" value="Immunoglobulins"/>
    <property type="match status" value="4"/>
</dbReference>
<dbReference type="Pfam" id="PF18657">
    <property type="entry name" value="YDG"/>
    <property type="match status" value="1"/>
</dbReference>
<dbReference type="SMART" id="SM00135">
    <property type="entry name" value="LY"/>
    <property type="match status" value="7"/>
</dbReference>
<name>A0A1M5C2P4_9SPHI</name>
<dbReference type="GO" id="GO:0008270">
    <property type="term" value="F:zinc ion binding"/>
    <property type="evidence" value="ECO:0007669"/>
    <property type="project" value="UniProtKB-KW"/>
</dbReference>
<dbReference type="GO" id="GO:0005509">
    <property type="term" value="F:calcium ion binding"/>
    <property type="evidence" value="ECO:0007669"/>
    <property type="project" value="InterPro"/>
</dbReference>
<dbReference type="Pfam" id="PF01436">
    <property type="entry name" value="NHL"/>
    <property type="match status" value="2"/>
</dbReference>
<dbReference type="InterPro" id="IPR015919">
    <property type="entry name" value="Cadherin-like_sf"/>
</dbReference>
<sequence length="2193" mass="224446">MKTVKYRAALLILLIKLLLPFSVAAQTPVISYGNSPKVYQTGTAITAVTPIANNVSPFGYAAVQTKIFDPLAYTLGPIAIDPSGNMYTIMMNKLIRIPPGGGSYTEFSPDNYNSKSLNIDALGNTYILDSSDPGSVYKITPAGVKTMVGTGFYYPYSVVTDRAGNIYVAENSVDNIKKISAQDGSVTLISSAVSNLGMLAMDPAGNLYATGKGRSDIIYKIPLDRSAPVPLSGLTIVSQGFTSIAGLTADNLGNLYVVQYNNIIYRVVDGVKTNIGTVGNPTLGCVAVDASGNVCVTTQNYTIGLAQAKQNGGYYISPALPSGLVFDSSTGVISGTPNVASAATDYTITAHHNTGSKATAILNISVTTPPVQASNVSFSNKTGTSATLNWTNGNGSSRLVFMTKNIGGNTGPVNGSSYTAASVFGSGTALGSGGWYCVYNGTGSSVNVTGLITGQSYKVMVVEYDGLPGNEHYFATAGVGNRANLAVLPQLPAISYGGAKTFFAKHLNTAVPNNTGGNVPAEIYGAPNAFGKCDAAYLMDLKADVAGNIYIGGNNSKIKRINASDGSTTIIGSGISQPASIETDLAGNVYIIFDNKLYKILASDGTMSVIASGFSDGTGVCVDTDGNIYLSLFGGAIKKISVADGSMSDFVVNSPLSKVLSMAIDLQGNLYVTELNQDKVKKISPEGNVTLIGYDFLMANSLATDALGNVYVGDYSARVVKKISVLDGSVSTVTGPYHILEKIAMDGAGNLYVVYRSPFIDVPIVKVSTNGYTISPALPAGLSFDGRTGIISGTPLVVSAATDYTITAYNTGGLSKTIVNIGVVDPSAGNIKFSGTTNKATTVSWTSGLGTSRAVFMCKPAVEAVTPVDGMVYSGNVVFGSGNQIGSSGWYCVYNGNGSSVNVSGLTEGNTYGVMVIEYNNTGSPQYLSGSSPGNPGYVFIPQQSPAISYHTPQGYVQGKAITNLIPVNSGGAVPAYNYGEQSTIASGINSPGIVADGFGNLYVSDLKDDLIKKIAPNGNPSSLVPAYPRGEGLAIDPLGSLYQTYVGNGTIQKITSSLNGSIIASGLDSPTGIALDASGTIYVIEQGKHSVTKLPVSGAARVVVSSDFVEPTGIAVDAEGNIYVADRGANLVKKISVTDGLISTVGAGFNKPFGLTLDALGYIYVSDQGSNSVKKVAVDGTLSTLVTGLDLPGGLAIDFFGNLCITSLGSVKKVSKLALSGYEISAALPAGLNFNKQTGVISGTPTEFSVAKNYTVSAYNSRGSSTANLQISVFKVPSVQTKTIVFTNKSSTKATISWTKGDGESRLVFVAKNTLGNVYPATDVSYTANPVFGSGSQLGADWYCVYKGSGTTVDVTGLEAPNVYQVIVFEYDGLPGSEKYLSSTASGNPAAVNILPATPVISYGQQVFALGTAITPVLPVNTGGAVPATVYGSVVSLASGFSSPNGLAVDVKGNIYVSDGVYGKVSRIPPGGNVRVDFGSGFNAPAGIALDASGNVFVADAFLRKVMKVGALDDAMSYVGDGSLYNGPRGVATDAAGNVYVTDFSSGFDNVFKITSEAMINLGPGFSRPLGVAVDATGNLYVSDSGNNVLKKISASDGSMSVVANLGVPVGVAIDPIGNIYVSARTENAVKRISAIDGSISTIGSGFNSPTSLAVDVKGNVYEMDNTNPQLKKITTTGYTISPELPDGLVFDQTTGKISGTPTTLSAAKDFTVTAYNEGGSSATNVNIAVAIPSSILVTGTVTALNTDYGTASVNTSFNVEGSSLSADIKVNAPVGFEVSRSATTGFSRTVTLAQTSGSVALTTIYLRLSADAEAGTYTGNIVVGSLGTADVTKAVVSSTVSPRVLTITAAGINKIYDKNVTATVNITDDRINNYDLTVSYTAAFDNENAGLNKTVTLSNISIAGLKAFNYQLNGTTLTTSANITGIAITITANAQTKVFGATDPTLTYTTSSAPLTGDNFSGSLNRDPGEDVGNYAIKLNTLTLGNNYAITYAGADLVIGKGTASIALSGLSQVYDGTGKSVIATTSPLGLLGVSVTYNGSSVLPADAGTYAVVASLNNANYSASDVTGSLVIGKGTASIVLSGLSQVYDGTGKSVVATTNPAGLSGVTITYDGASIVPTAAGTYAVVASLNNANYTAADATGSLVIGKGTASIALSGLAQTYDGTGKSVIATTNPLGLSGVTITYDGSSV</sequence>
<evidence type="ECO:0000256" key="1">
    <source>
        <dbReference type="ARBA" id="ARBA00022737"/>
    </source>
</evidence>
<dbReference type="InterPro" id="IPR003961">
    <property type="entry name" value="FN3_dom"/>
</dbReference>
<evidence type="ECO:0000256" key="2">
    <source>
        <dbReference type="PROSITE-ProRule" id="PRU00504"/>
    </source>
</evidence>
<feature type="non-terminal residue" evidence="5">
    <location>
        <position position="2193"/>
    </location>
</feature>
<evidence type="ECO:0000256" key="3">
    <source>
        <dbReference type="SAM" id="SignalP"/>
    </source>
</evidence>
<dbReference type="Proteomes" id="UP000184287">
    <property type="component" value="Unassembled WGS sequence"/>
</dbReference>
<protein>
    <submittedName>
        <fullName evidence="5">NHL repeat-containing protein</fullName>
    </submittedName>
</protein>
<feature type="repeat" description="NHL" evidence="2">
    <location>
        <begin position="1108"/>
        <end position="1139"/>
    </location>
</feature>
<dbReference type="Pfam" id="PF05345">
    <property type="entry name" value="He_PIG"/>
    <property type="match status" value="4"/>
</dbReference>
<evidence type="ECO:0000313" key="5">
    <source>
        <dbReference type="EMBL" id="SHF48702.1"/>
    </source>
</evidence>
<dbReference type="EMBL" id="FQUQ01000002">
    <property type="protein sequence ID" value="SHF48702.1"/>
    <property type="molecule type" value="Genomic_DNA"/>
</dbReference>
<feature type="domain" description="Fibronectin type-III" evidence="4">
    <location>
        <begin position="1278"/>
        <end position="1379"/>
    </location>
</feature>
<feature type="domain" description="Fibronectin type-III" evidence="4">
    <location>
        <begin position="825"/>
        <end position="925"/>
    </location>
</feature>
<dbReference type="Pfam" id="PF18887">
    <property type="entry name" value="MBG_3"/>
    <property type="match status" value="3"/>
</dbReference>
<dbReference type="PANTHER" id="PTHR24104">
    <property type="entry name" value="E3 UBIQUITIN-PROTEIN LIGASE NHLRC1-RELATED"/>
    <property type="match status" value="1"/>
</dbReference>
<dbReference type="PROSITE" id="PS51125">
    <property type="entry name" value="NHL"/>
    <property type="match status" value="2"/>
</dbReference>
<evidence type="ECO:0000313" key="6">
    <source>
        <dbReference type="Proteomes" id="UP000184287"/>
    </source>
</evidence>
<dbReference type="CDD" id="cd05819">
    <property type="entry name" value="NHL"/>
    <property type="match status" value="1"/>
</dbReference>
<dbReference type="RefSeq" id="WP_073231712.1">
    <property type="nucleotide sequence ID" value="NZ_FQUQ01000002.1"/>
</dbReference>
<dbReference type="InterPro" id="IPR050952">
    <property type="entry name" value="TRIM-NHL_E3_ligases"/>
</dbReference>
<dbReference type="Gene3D" id="2.120.10.30">
    <property type="entry name" value="TolB, C-terminal domain"/>
    <property type="match status" value="4"/>
</dbReference>
<keyword evidence="1" id="KW-0677">Repeat</keyword>
<dbReference type="InterPro" id="IPR041286">
    <property type="entry name" value="MBG_2"/>
</dbReference>
<dbReference type="InterPro" id="IPR000033">
    <property type="entry name" value="LDLR_classB_rpt"/>
</dbReference>
<dbReference type="SUPFAM" id="SSF49313">
    <property type="entry name" value="Cadherin-like"/>
    <property type="match status" value="3"/>
</dbReference>
<dbReference type="SUPFAM" id="SSF63829">
    <property type="entry name" value="Calcium-dependent phosphotriesterase"/>
    <property type="match status" value="2"/>
</dbReference>
<dbReference type="SUPFAM" id="SSF101898">
    <property type="entry name" value="NHL repeat"/>
    <property type="match status" value="2"/>
</dbReference>
<dbReference type="InterPro" id="IPR043772">
    <property type="entry name" value="MBG_3"/>
</dbReference>
<dbReference type="Pfam" id="PF18676">
    <property type="entry name" value="MBG_2"/>
    <property type="match status" value="1"/>
</dbReference>
<dbReference type="PANTHER" id="PTHR24104:SF25">
    <property type="entry name" value="PROTEIN LIN-41"/>
    <property type="match status" value="1"/>
</dbReference>
<dbReference type="Gene3D" id="2.40.10.500">
    <property type="match status" value="2"/>
</dbReference>
<gene>
    <name evidence="5" type="ORF">SAMN04488522_1021458</name>
</gene>
<dbReference type="SMART" id="SM00060">
    <property type="entry name" value="FN3"/>
    <property type="match status" value="3"/>
</dbReference>
<feature type="domain" description="Fibronectin type-III" evidence="4">
    <location>
        <begin position="370"/>
        <end position="471"/>
    </location>
</feature>
<dbReference type="GO" id="GO:0016020">
    <property type="term" value="C:membrane"/>
    <property type="evidence" value="ECO:0007669"/>
    <property type="project" value="InterPro"/>
</dbReference>
<proteinExistence type="predicted"/>
<dbReference type="InterPro" id="IPR011042">
    <property type="entry name" value="6-blade_b-propeller_TolB-like"/>
</dbReference>
<evidence type="ECO:0000259" key="4">
    <source>
        <dbReference type="SMART" id="SM00060"/>
    </source>
</evidence>
<accession>A0A1M5C2P4</accession>
<dbReference type="STRING" id="288992.SAMN04488522_1021458"/>
<feature type="repeat" description="NHL" evidence="2">
    <location>
        <begin position="1564"/>
        <end position="1597"/>
    </location>
</feature>
<feature type="chain" id="PRO_5012318938" evidence="3">
    <location>
        <begin position="26"/>
        <end position="2193"/>
    </location>
</feature>
<dbReference type="InterPro" id="IPR001258">
    <property type="entry name" value="NHL_repeat"/>
</dbReference>
<dbReference type="InterPro" id="IPR013783">
    <property type="entry name" value="Ig-like_fold"/>
</dbReference>
<keyword evidence="6" id="KW-1185">Reference proteome</keyword>
<reference evidence="6" key="1">
    <citation type="submission" date="2016-11" db="EMBL/GenBank/DDBJ databases">
        <authorList>
            <person name="Varghese N."/>
            <person name="Submissions S."/>
        </authorList>
    </citation>
    <scope>NUCLEOTIDE SEQUENCE [LARGE SCALE GENOMIC DNA]</scope>
    <source>
        <strain evidence="6">DSM 16990</strain>
    </source>
</reference>
<dbReference type="InterPro" id="IPR041248">
    <property type="entry name" value="YDG"/>
</dbReference>
<feature type="signal peptide" evidence="3">
    <location>
        <begin position="1"/>
        <end position="25"/>
    </location>
</feature>
<keyword evidence="3" id="KW-0732">Signal</keyword>